<dbReference type="EMBL" id="QXFT01000700">
    <property type="protein sequence ID" value="KAE9337594.1"/>
    <property type="molecule type" value="Genomic_DNA"/>
</dbReference>
<evidence type="ECO:0008006" key="7">
    <source>
        <dbReference type="Google" id="ProtNLM"/>
    </source>
</evidence>
<evidence type="ECO:0000313" key="1">
    <source>
        <dbReference type="EMBL" id="KAE9030175.1"/>
    </source>
</evidence>
<protein>
    <recommendedName>
        <fullName evidence="7">Glycosyl hydrolase family 30 beta sandwich domain-containing protein</fullName>
    </recommendedName>
</protein>
<gene>
    <name evidence="1" type="ORF">PR001_g11323</name>
    <name evidence="2" type="ORF">PR002_g8072</name>
    <name evidence="3" type="ORF">PR003_g11940</name>
</gene>
<comment type="caution">
    <text evidence="3">The sequence shown here is derived from an EMBL/GenBank/DDBJ whole genome shotgun (WGS) entry which is preliminary data.</text>
</comment>
<dbReference type="EMBL" id="QXFV01000693">
    <property type="protein sequence ID" value="KAE9030175.1"/>
    <property type="molecule type" value="Genomic_DNA"/>
</dbReference>
<keyword evidence="5" id="KW-1185">Reference proteome</keyword>
<accession>A0A6A4F9G6</accession>
<evidence type="ECO:0000313" key="5">
    <source>
        <dbReference type="Proteomes" id="UP000434957"/>
    </source>
</evidence>
<dbReference type="Proteomes" id="UP000435112">
    <property type="component" value="Unassembled WGS sequence"/>
</dbReference>
<evidence type="ECO:0000313" key="3">
    <source>
        <dbReference type="EMBL" id="KAE9337594.1"/>
    </source>
</evidence>
<evidence type="ECO:0000313" key="4">
    <source>
        <dbReference type="Proteomes" id="UP000429607"/>
    </source>
</evidence>
<dbReference type="InterPro" id="IPR013780">
    <property type="entry name" value="Glyco_hydro_b"/>
</dbReference>
<dbReference type="Gene3D" id="2.60.40.1180">
    <property type="entry name" value="Golgi alpha-mannosidase II"/>
    <property type="match status" value="1"/>
</dbReference>
<proteinExistence type="predicted"/>
<dbReference type="OrthoDB" id="10340487at2759"/>
<organism evidence="3 5">
    <name type="scientific">Phytophthora rubi</name>
    <dbReference type="NCBI Taxonomy" id="129364"/>
    <lineage>
        <taxon>Eukaryota</taxon>
        <taxon>Sar</taxon>
        <taxon>Stramenopiles</taxon>
        <taxon>Oomycota</taxon>
        <taxon>Peronosporomycetes</taxon>
        <taxon>Peronosporales</taxon>
        <taxon>Peronosporaceae</taxon>
        <taxon>Phytophthora</taxon>
    </lineage>
</organism>
<dbReference type="EMBL" id="QXFU01000399">
    <property type="protein sequence ID" value="KAE9034553.1"/>
    <property type="molecule type" value="Genomic_DNA"/>
</dbReference>
<evidence type="ECO:0000313" key="2">
    <source>
        <dbReference type="EMBL" id="KAE9034553.1"/>
    </source>
</evidence>
<dbReference type="Proteomes" id="UP000429607">
    <property type="component" value="Unassembled WGS sequence"/>
</dbReference>
<name>A0A6A4F9G6_9STRA</name>
<evidence type="ECO:0000313" key="6">
    <source>
        <dbReference type="Proteomes" id="UP000435112"/>
    </source>
</evidence>
<reference evidence="3 5" key="1">
    <citation type="submission" date="2018-08" db="EMBL/GenBank/DDBJ databases">
        <title>Genomic investigation of the strawberry pathogen Phytophthora fragariae indicates pathogenicity is determined by transcriptional variation in three key races.</title>
        <authorList>
            <person name="Adams T.M."/>
            <person name="Armitage A.D."/>
            <person name="Sobczyk M.K."/>
            <person name="Bates H.J."/>
            <person name="Dunwell J.M."/>
            <person name="Nellist C.F."/>
            <person name="Harrison R.J."/>
        </authorList>
    </citation>
    <scope>NUCLEOTIDE SEQUENCE [LARGE SCALE GENOMIC DNA]</scope>
    <source>
        <strain evidence="1 4">SCRP249</strain>
        <strain evidence="2 6">SCRP324</strain>
        <strain evidence="3 5">SCRP333</strain>
    </source>
</reference>
<dbReference type="Proteomes" id="UP000434957">
    <property type="component" value="Unassembled WGS sequence"/>
</dbReference>
<dbReference type="AlphaFoldDB" id="A0A6A4F9G6"/>
<sequence length="72" mass="7817">MALDATSKLLVLATVNTGTTASTVTFDLSSFKTVAGPITVWTTETRGQGRCTSLQRSTCRARHTVCRSRHCR</sequence>